<dbReference type="Pfam" id="PF21986">
    <property type="entry name" value="AH_C"/>
    <property type="match status" value="1"/>
</dbReference>
<sequence length="131" mass="14296">MVHMFLNGQAMEGGPFHKYLNGAPLVARTTTAPGYRLRSFGDVFPGMWPDPSVSSTIAGEVYELPEAVLRDELLPNEPPELELGLIRLGDGSAAFSMLLRPEHREHGGTREITSFGGWRAYLQAIESADPG</sequence>
<reference evidence="3" key="1">
    <citation type="journal article" date="2019" name="Int. J. Syst. Evol. Microbiol.">
        <title>The Global Catalogue of Microorganisms (GCM) 10K type strain sequencing project: providing services to taxonomists for standard genome sequencing and annotation.</title>
        <authorList>
            <consortium name="The Broad Institute Genomics Platform"/>
            <consortium name="The Broad Institute Genome Sequencing Center for Infectious Disease"/>
            <person name="Wu L."/>
            <person name="Ma J."/>
        </authorList>
    </citation>
    <scope>NUCLEOTIDE SEQUENCE [LARGE SCALE GENOMIC DNA]</scope>
    <source>
        <strain evidence="3">JCM 17688</strain>
    </source>
</reference>
<dbReference type="RefSeq" id="WP_344993408.1">
    <property type="nucleotide sequence ID" value="NZ_BAABFR010000018.1"/>
</dbReference>
<dbReference type="Gene3D" id="3.10.490.10">
    <property type="entry name" value="Gamma-glutamyl cyclotransferase-like"/>
    <property type="match status" value="1"/>
</dbReference>
<dbReference type="Proteomes" id="UP001500635">
    <property type="component" value="Unassembled WGS sequence"/>
</dbReference>
<dbReference type="CDD" id="cd06661">
    <property type="entry name" value="GGCT_like"/>
    <property type="match status" value="1"/>
</dbReference>
<dbReference type="SUPFAM" id="SSF110857">
    <property type="entry name" value="Gamma-glutamyl cyclotransferase-like"/>
    <property type="match status" value="1"/>
</dbReference>
<dbReference type="InterPro" id="IPR053844">
    <property type="entry name" value="AH_C"/>
</dbReference>
<dbReference type="EMBL" id="BAABFR010000018">
    <property type="protein sequence ID" value="GAA4389339.1"/>
    <property type="molecule type" value="Genomic_DNA"/>
</dbReference>
<evidence type="ECO:0000313" key="3">
    <source>
        <dbReference type="Proteomes" id="UP001500635"/>
    </source>
</evidence>
<keyword evidence="3" id="KW-1185">Reference proteome</keyword>
<evidence type="ECO:0000259" key="1">
    <source>
        <dbReference type="Pfam" id="PF21986"/>
    </source>
</evidence>
<dbReference type="InterPro" id="IPR013024">
    <property type="entry name" value="GGCT-like"/>
</dbReference>
<feature type="domain" description="Allophanate hydrolase C-terminal" evidence="1">
    <location>
        <begin position="2"/>
        <end position="123"/>
    </location>
</feature>
<dbReference type="InterPro" id="IPR036568">
    <property type="entry name" value="GGCT-like_sf"/>
</dbReference>
<comment type="caution">
    <text evidence="2">The sequence shown here is derived from an EMBL/GenBank/DDBJ whole genome shotgun (WGS) entry which is preliminary data.</text>
</comment>
<evidence type="ECO:0000313" key="2">
    <source>
        <dbReference type="EMBL" id="GAA4389339.1"/>
    </source>
</evidence>
<accession>A0ABP8JDX2</accession>
<proteinExistence type="predicted"/>
<gene>
    <name evidence="2" type="ORF">GCM10023147_15930</name>
</gene>
<protein>
    <recommendedName>
        <fullName evidence="1">Allophanate hydrolase C-terminal domain-containing protein</fullName>
    </recommendedName>
</protein>
<name>A0ABP8JDX2_9ACTN</name>
<organism evidence="2 3">
    <name type="scientific">Tsukamurella soli</name>
    <dbReference type="NCBI Taxonomy" id="644556"/>
    <lineage>
        <taxon>Bacteria</taxon>
        <taxon>Bacillati</taxon>
        <taxon>Actinomycetota</taxon>
        <taxon>Actinomycetes</taxon>
        <taxon>Mycobacteriales</taxon>
        <taxon>Tsukamurellaceae</taxon>
        <taxon>Tsukamurella</taxon>
    </lineage>
</organism>